<dbReference type="RefSeq" id="WP_047878221.1">
    <property type="nucleotide sequence ID" value="NZ_LDOT01000007.1"/>
</dbReference>
<dbReference type="AlphaFoldDB" id="A0A0J1H5G8"/>
<reference evidence="1 2" key="1">
    <citation type="submission" date="2015-05" db="EMBL/GenBank/DDBJ databases">
        <title>Photobacterium galathea sp. nov.</title>
        <authorList>
            <person name="Machado H."/>
            <person name="Gram L."/>
        </authorList>
    </citation>
    <scope>NUCLEOTIDE SEQUENCE [LARGE SCALE GENOMIC DNA]</scope>
    <source>
        <strain evidence="1 2">CGMCC 1.12159</strain>
    </source>
</reference>
<keyword evidence="2" id="KW-1185">Reference proteome</keyword>
<gene>
    <name evidence="1" type="ORF">ABT56_07300</name>
</gene>
<name>A0A0J1H5G8_9GAMM</name>
<accession>A0A0J1H5G8</accession>
<dbReference type="EMBL" id="LDOT01000007">
    <property type="protein sequence ID" value="KLV06951.1"/>
    <property type="molecule type" value="Genomic_DNA"/>
</dbReference>
<evidence type="ECO:0000313" key="2">
    <source>
        <dbReference type="Proteomes" id="UP000036097"/>
    </source>
</evidence>
<evidence type="ECO:0000313" key="1">
    <source>
        <dbReference type="EMBL" id="KLV06951.1"/>
    </source>
</evidence>
<organism evidence="1 2">
    <name type="scientific">Photobacterium aquae</name>
    <dbReference type="NCBI Taxonomy" id="1195763"/>
    <lineage>
        <taxon>Bacteria</taxon>
        <taxon>Pseudomonadati</taxon>
        <taxon>Pseudomonadota</taxon>
        <taxon>Gammaproteobacteria</taxon>
        <taxon>Vibrionales</taxon>
        <taxon>Vibrionaceae</taxon>
        <taxon>Photobacterium</taxon>
    </lineage>
</organism>
<comment type="caution">
    <text evidence="1">The sequence shown here is derived from an EMBL/GenBank/DDBJ whole genome shotgun (WGS) entry which is preliminary data.</text>
</comment>
<protein>
    <recommendedName>
        <fullName evidence="3">UVR domain-containing protein</fullName>
    </recommendedName>
</protein>
<proteinExistence type="predicted"/>
<evidence type="ECO:0008006" key="3">
    <source>
        <dbReference type="Google" id="ProtNLM"/>
    </source>
</evidence>
<dbReference type="PATRIC" id="fig|1195763.3.peg.1560"/>
<dbReference type="Proteomes" id="UP000036097">
    <property type="component" value="Unassembled WGS sequence"/>
</dbReference>
<dbReference type="OrthoDB" id="5824496at2"/>
<sequence length="61" mass="7187">MSSHDRIEDIEQRIDMAYQEGDFQQAKALEAKLRRLRGASNNNYDQCEPYSLEGRVYMDDD</sequence>